<keyword evidence="2" id="KW-1003">Cell membrane</keyword>
<dbReference type="AlphaFoldDB" id="F7NFE3"/>
<dbReference type="Gene3D" id="1.10.287.950">
    <property type="entry name" value="Methyl-accepting chemotaxis protein"/>
    <property type="match status" value="1"/>
</dbReference>
<dbReference type="PROSITE" id="PS50111">
    <property type="entry name" value="CHEMOTAXIS_TRANSDUC_2"/>
    <property type="match status" value="1"/>
</dbReference>
<keyword evidence="4 10" id="KW-0812">Transmembrane</keyword>
<dbReference type="SUPFAM" id="SSF58104">
    <property type="entry name" value="Methyl-accepting chemotaxis protein (MCP) signaling domain"/>
    <property type="match status" value="1"/>
</dbReference>
<dbReference type="EMBL" id="AFGF01000024">
    <property type="protein sequence ID" value="EGO65268.1"/>
    <property type="molecule type" value="Genomic_DNA"/>
</dbReference>
<dbReference type="GO" id="GO:0007165">
    <property type="term" value="P:signal transduction"/>
    <property type="evidence" value="ECO:0007669"/>
    <property type="project" value="UniProtKB-KW"/>
</dbReference>
<dbReference type="InterPro" id="IPR003660">
    <property type="entry name" value="HAMP_dom"/>
</dbReference>
<evidence type="ECO:0000313" key="14">
    <source>
        <dbReference type="Proteomes" id="UP000003240"/>
    </source>
</evidence>
<evidence type="ECO:0000256" key="8">
    <source>
        <dbReference type="ARBA" id="ARBA00029447"/>
    </source>
</evidence>
<dbReference type="Gene3D" id="3.30.450.20">
    <property type="entry name" value="PAS domain"/>
    <property type="match status" value="1"/>
</dbReference>
<evidence type="ECO:0000256" key="1">
    <source>
        <dbReference type="ARBA" id="ARBA00004651"/>
    </source>
</evidence>
<dbReference type="CDD" id="cd06225">
    <property type="entry name" value="HAMP"/>
    <property type="match status" value="1"/>
</dbReference>
<comment type="caution">
    <text evidence="13">The sequence shown here is derived from an EMBL/GenBank/DDBJ whole genome shotgun (WGS) entry which is preliminary data.</text>
</comment>
<dbReference type="RefSeq" id="WP_004093028.1">
    <property type="nucleotide sequence ID" value="NZ_AFGF01000024.1"/>
</dbReference>
<evidence type="ECO:0000259" key="11">
    <source>
        <dbReference type="PROSITE" id="PS50111"/>
    </source>
</evidence>
<keyword evidence="5 10" id="KW-1133">Transmembrane helix</keyword>
<gene>
    <name evidence="13" type="ORF">ALO_03851</name>
</gene>
<dbReference type="CDD" id="cd12914">
    <property type="entry name" value="PDC1_DGC_like"/>
    <property type="match status" value="1"/>
</dbReference>
<dbReference type="Pfam" id="PF02743">
    <property type="entry name" value="dCache_1"/>
    <property type="match status" value="1"/>
</dbReference>
<comment type="subcellular location">
    <subcellularLocation>
        <location evidence="1">Cell membrane</location>
        <topology evidence="1">Multi-pass membrane protein</topology>
    </subcellularLocation>
</comment>
<feature type="transmembrane region" description="Helical" evidence="10">
    <location>
        <begin position="302"/>
        <end position="322"/>
    </location>
</feature>
<dbReference type="Proteomes" id="UP000003240">
    <property type="component" value="Unassembled WGS sequence"/>
</dbReference>
<dbReference type="OrthoDB" id="9810264at2"/>
<feature type="domain" description="HAMP" evidence="12">
    <location>
        <begin position="323"/>
        <end position="376"/>
    </location>
</feature>
<dbReference type="InterPro" id="IPR004089">
    <property type="entry name" value="MCPsignal_dom"/>
</dbReference>
<reference evidence="13 14" key="1">
    <citation type="journal article" date="2011" name="EMBO J.">
        <title>Structural diversity of bacterial flagellar motors.</title>
        <authorList>
            <person name="Chen S."/>
            <person name="Beeby M."/>
            <person name="Murphy G.E."/>
            <person name="Leadbetter J.R."/>
            <person name="Hendrixson D.R."/>
            <person name="Briegel A."/>
            <person name="Li Z."/>
            <person name="Shi J."/>
            <person name="Tocheva E.I."/>
            <person name="Muller A."/>
            <person name="Dobro M.J."/>
            <person name="Jensen G.J."/>
        </authorList>
    </citation>
    <scope>NUCLEOTIDE SEQUENCE [LARGE SCALE GENOMIC DNA]</scope>
    <source>
        <strain evidence="13 14">DSM 6540</strain>
    </source>
</reference>
<dbReference type="GO" id="GO:0005886">
    <property type="term" value="C:plasma membrane"/>
    <property type="evidence" value="ECO:0007669"/>
    <property type="project" value="UniProtKB-SubCell"/>
</dbReference>
<dbReference type="Pfam" id="PF00015">
    <property type="entry name" value="MCPsignal"/>
    <property type="match status" value="1"/>
</dbReference>
<dbReference type="PANTHER" id="PTHR32089:SF112">
    <property type="entry name" value="LYSOZYME-LIKE PROTEIN-RELATED"/>
    <property type="match status" value="1"/>
</dbReference>
<name>F7NFE3_9FIRM</name>
<dbReference type="Pfam" id="PF00672">
    <property type="entry name" value="HAMP"/>
    <property type="match status" value="1"/>
</dbReference>
<evidence type="ECO:0000256" key="4">
    <source>
        <dbReference type="ARBA" id="ARBA00022692"/>
    </source>
</evidence>
<evidence type="ECO:0000256" key="2">
    <source>
        <dbReference type="ARBA" id="ARBA00022475"/>
    </source>
</evidence>
<evidence type="ECO:0000256" key="6">
    <source>
        <dbReference type="ARBA" id="ARBA00023136"/>
    </source>
</evidence>
<dbReference type="SMART" id="SM00283">
    <property type="entry name" value="MA"/>
    <property type="match status" value="1"/>
</dbReference>
<dbReference type="PROSITE" id="PS50885">
    <property type="entry name" value="HAMP"/>
    <property type="match status" value="1"/>
</dbReference>
<evidence type="ECO:0000256" key="9">
    <source>
        <dbReference type="PROSITE-ProRule" id="PRU00284"/>
    </source>
</evidence>
<evidence type="ECO:0000313" key="13">
    <source>
        <dbReference type="EMBL" id="EGO65268.1"/>
    </source>
</evidence>
<dbReference type="GO" id="GO:0006935">
    <property type="term" value="P:chemotaxis"/>
    <property type="evidence" value="ECO:0007669"/>
    <property type="project" value="UniProtKB-KW"/>
</dbReference>
<keyword evidence="3" id="KW-0145">Chemotaxis</keyword>
<feature type="domain" description="Methyl-accepting transducer" evidence="11">
    <location>
        <begin position="395"/>
        <end position="666"/>
    </location>
</feature>
<comment type="similarity">
    <text evidence="8">Belongs to the methyl-accepting chemotaxis (MCP) protein family.</text>
</comment>
<dbReference type="InterPro" id="IPR033479">
    <property type="entry name" value="dCache_1"/>
</dbReference>
<keyword evidence="14" id="KW-1185">Reference proteome</keyword>
<evidence type="ECO:0000256" key="7">
    <source>
        <dbReference type="ARBA" id="ARBA00023224"/>
    </source>
</evidence>
<keyword evidence="6 10" id="KW-0472">Membrane</keyword>
<dbReference type="PANTHER" id="PTHR32089">
    <property type="entry name" value="METHYL-ACCEPTING CHEMOTAXIS PROTEIN MCPB"/>
    <property type="match status" value="1"/>
</dbReference>
<dbReference type="SUPFAM" id="SSF103190">
    <property type="entry name" value="Sensory domain-like"/>
    <property type="match status" value="1"/>
</dbReference>
<keyword evidence="7 9" id="KW-0807">Transducer</keyword>
<protein>
    <submittedName>
        <fullName evidence="13">Methyl-accepting chemotaxis sensory transducer</fullName>
    </submittedName>
</protein>
<dbReference type="STRING" id="1009370.ALO_03851"/>
<dbReference type="InterPro" id="IPR029151">
    <property type="entry name" value="Sensor-like_sf"/>
</dbReference>
<evidence type="ECO:0000259" key="12">
    <source>
        <dbReference type="PROSITE" id="PS50885"/>
    </source>
</evidence>
<accession>F7NFE3</accession>
<organism evidence="13 14">
    <name type="scientific">Acetonema longum DSM 6540</name>
    <dbReference type="NCBI Taxonomy" id="1009370"/>
    <lineage>
        <taxon>Bacteria</taxon>
        <taxon>Bacillati</taxon>
        <taxon>Bacillota</taxon>
        <taxon>Negativicutes</taxon>
        <taxon>Acetonemataceae</taxon>
        <taxon>Acetonema</taxon>
    </lineage>
</organism>
<sequence>MSFKHSIQFRLTSLIGALIFVTLLIVSGSSFYVSNTHLTASQNKLEDAIADGAITNIQKQIDTAITQLEGISRFDQVRSGDLARIQPVLKEALDHFSNFNNIYFARADGNGINARGNALNVSDREYFKKVVALQASYVSDIFFSDTLNKQAVTFCVPVFRGRQLIGAVFGTYALDHMDALINGITFKEKGYGVLIEGSGQYIIHPRNPERNGNMNIRTGEISAELQRKAGTAPKLAAEFVNGFQEAADKNIKMHVQYSSLSSGEEQFGLFAPIDLPGGQRWVLLLTTTAADAKSEMNTFTRLLLGLSVSALAAGLILTFFFGRSFVKPIVKINQVAQTIAGGNLKRIERTIDDKGEIGQLADSIILMNVNLRNLVGNVQSQSSQLAAASEELTAGAQQSAEAASQVANSIAQIAQNTDHQAVSANQIMKIAERIQEEVDQGAAIADRVSQAAMDTSKAAEEGRSVVATSLTKMQEIGQNTAVTQGLIADLSKSSRYISEMIQLISAIAGQTNLLALNAAIEAARAGEQGRGFAVVAEEVRKLAAESNAAAQKIAVLVAENESNLTQVVAATTAGAEGIDAGIALSNQTGEAFEAIVAAVLGLSTQIKDVSAAMQTVADGNKTLTESIKEIDATSQTVAGEAETVSAATEEQSASMQQISSSSQSLAALANELQAAVAKFQV</sequence>
<evidence type="ECO:0000256" key="3">
    <source>
        <dbReference type="ARBA" id="ARBA00022500"/>
    </source>
</evidence>
<dbReference type="eggNOG" id="COG0840">
    <property type="taxonomic scope" value="Bacteria"/>
</dbReference>
<evidence type="ECO:0000256" key="10">
    <source>
        <dbReference type="SAM" id="Phobius"/>
    </source>
</evidence>
<evidence type="ECO:0000256" key="5">
    <source>
        <dbReference type="ARBA" id="ARBA00022989"/>
    </source>
</evidence>
<proteinExistence type="inferred from homology"/>